<evidence type="ECO:0000313" key="2">
    <source>
        <dbReference type="Proteomes" id="UP001529510"/>
    </source>
</evidence>
<sequence>MSDCEHPHRPFVQLPSLSILGYEMKVIPVSHIIFALSGLFPVRDDERWLSRSTLSFACTYRREFVV</sequence>
<name>A0ABD0QTP9_CIRMR</name>
<feature type="non-terminal residue" evidence="1">
    <location>
        <position position="66"/>
    </location>
</feature>
<dbReference type="AlphaFoldDB" id="A0ABD0QTP9"/>
<keyword evidence="2" id="KW-1185">Reference proteome</keyword>
<dbReference type="EMBL" id="JAMKFB020000007">
    <property type="protein sequence ID" value="KAL0189593.1"/>
    <property type="molecule type" value="Genomic_DNA"/>
</dbReference>
<organism evidence="1 2">
    <name type="scientific">Cirrhinus mrigala</name>
    <name type="common">Mrigala</name>
    <dbReference type="NCBI Taxonomy" id="683832"/>
    <lineage>
        <taxon>Eukaryota</taxon>
        <taxon>Metazoa</taxon>
        <taxon>Chordata</taxon>
        <taxon>Craniata</taxon>
        <taxon>Vertebrata</taxon>
        <taxon>Euteleostomi</taxon>
        <taxon>Actinopterygii</taxon>
        <taxon>Neopterygii</taxon>
        <taxon>Teleostei</taxon>
        <taxon>Ostariophysi</taxon>
        <taxon>Cypriniformes</taxon>
        <taxon>Cyprinidae</taxon>
        <taxon>Labeoninae</taxon>
        <taxon>Labeonini</taxon>
        <taxon>Cirrhinus</taxon>
    </lineage>
</organism>
<dbReference type="Proteomes" id="UP001529510">
    <property type="component" value="Unassembled WGS sequence"/>
</dbReference>
<evidence type="ECO:0000313" key="1">
    <source>
        <dbReference type="EMBL" id="KAL0189593.1"/>
    </source>
</evidence>
<proteinExistence type="predicted"/>
<gene>
    <name evidence="1" type="ORF">M9458_016692</name>
</gene>
<accession>A0ABD0QTP9</accession>
<protein>
    <submittedName>
        <fullName evidence="1">Uncharacterized protein</fullName>
    </submittedName>
</protein>
<reference evidence="1 2" key="1">
    <citation type="submission" date="2024-05" db="EMBL/GenBank/DDBJ databases">
        <title>Genome sequencing and assembly of Indian major carp, Cirrhinus mrigala (Hamilton, 1822).</title>
        <authorList>
            <person name="Mohindra V."/>
            <person name="Chowdhury L.M."/>
            <person name="Lal K."/>
            <person name="Jena J.K."/>
        </authorList>
    </citation>
    <scope>NUCLEOTIDE SEQUENCE [LARGE SCALE GENOMIC DNA]</scope>
    <source>
        <strain evidence="1">CM1030</strain>
        <tissue evidence="1">Blood</tissue>
    </source>
</reference>
<comment type="caution">
    <text evidence="1">The sequence shown here is derived from an EMBL/GenBank/DDBJ whole genome shotgun (WGS) entry which is preliminary data.</text>
</comment>